<proteinExistence type="predicted"/>
<keyword evidence="2" id="KW-1185">Reference proteome</keyword>
<comment type="caution">
    <text evidence="1">The sequence shown here is derived from an EMBL/GenBank/DDBJ whole genome shotgun (WGS) entry which is preliminary data.</text>
</comment>
<name>A0AAV3QSR4_LITER</name>
<reference evidence="1 2" key="1">
    <citation type="submission" date="2024-01" db="EMBL/GenBank/DDBJ databases">
        <title>The complete chloroplast genome sequence of Lithospermum erythrorhizon: insights into the phylogenetic relationship among Boraginaceae species and the maternal lineages of purple gromwells.</title>
        <authorList>
            <person name="Okada T."/>
            <person name="Watanabe K."/>
        </authorList>
    </citation>
    <scope>NUCLEOTIDE SEQUENCE [LARGE SCALE GENOMIC DNA]</scope>
</reference>
<sequence length="188" mass="21146">MKDLGLLKYFLGIKVARSATGLSLCWRKFDLDIINECGAQTRSLECSTQSGEIPQEFACVSWDSPVSWKTKKQKIVSLFSTETTLTCELKWLKGVLACLGIDHTSAVQVYIDSQLALHLAYNHVFHERSKHIEIDCHFIRNAIQDGTIIASHVCTSSQLANIFTKSLDKQQFKTLMNKLNICDLHAPT</sequence>
<dbReference type="PANTHER" id="PTHR11439:SF470">
    <property type="entry name" value="CYSTEINE-RICH RLK (RECEPTOR-LIKE PROTEIN KINASE) 8"/>
    <property type="match status" value="1"/>
</dbReference>
<dbReference type="EMBL" id="BAABME010005782">
    <property type="protein sequence ID" value="GAA0166590.1"/>
    <property type="molecule type" value="Genomic_DNA"/>
</dbReference>
<dbReference type="PANTHER" id="PTHR11439">
    <property type="entry name" value="GAG-POL-RELATED RETROTRANSPOSON"/>
    <property type="match status" value="1"/>
</dbReference>
<organism evidence="1 2">
    <name type="scientific">Lithospermum erythrorhizon</name>
    <name type="common">Purple gromwell</name>
    <name type="synonym">Lithospermum officinale var. erythrorhizon</name>
    <dbReference type="NCBI Taxonomy" id="34254"/>
    <lineage>
        <taxon>Eukaryota</taxon>
        <taxon>Viridiplantae</taxon>
        <taxon>Streptophyta</taxon>
        <taxon>Embryophyta</taxon>
        <taxon>Tracheophyta</taxon>
        <taxon>Spermatophyta</taxon>
        <taxon>Magnoliopsida</taxon>
        <taxon>eudicotyledons</taxon>
        <taxon>Gunneridae</taxon>
        <taxon>Pentapetalae</taxon>
        <taxon>asterids</taxon>
        <taxon>lamiids</taxon>
        <taxon>Boraginales</taxon>
        <taxon>Boraginaceae</taxon>
        <taxon>Boraginoideae</taxon>
        <taxon>Lithospermeae</taxon>
        <taxon>Lithospermum</taxon>
    </lineage>
</organism>
<gene>
    <name evidence="1" type="ORF">LIER_21711</name>
</gene>
<dbReference type="AlphaFoldDB" id="A0AAV3QSR4"/>
<protein>
    <submittedName>
        <fullName evidence="1">Uncharacterized protein</fullName>
    </submittedName>
</protein>
<dbReference type="CDD" id="cd09272">
    <property type="entry name" value="RNase_HI_RT_Ty1"/>
    <property type="match status" value="1"/>
</dbReference>
<evidence type="ECO:0000313" key="2">
    <source>
        <dbReference type="Proteomes" id="UP001454036"/>
    </source>
</evidence>
<dbReference type="Proteomes" id="UP001454036">
    <property type="component" value="Unassembled WGS sequence"/>
</dbReference>
<accession>A0AAV3QSR4</accession>
<evidence type="ECO:0000313" key="1">
    <source>
        <dbReference type="EMBL" id="GAA0166590.1"/>
    </source>
</evidence>